<dbReference type="Proteomes" id="UP000316167">
    <property type="component" value="Unassembled WGS sequence"/>
</dbReference>
<sequence>MKYIVTAVLLFALLGCEKKVEFDLNETIPLLTVDASIETGQGPTVVLTKSLNYFSKVSAEVLGNTIIKDAEVYLSTGNKTHQLRRYDVVLPGTSIPFSYYSSDTANPSTIIRGEEGQSYRLRIVWQGKEYTSSTTIPTLRKVIDSLWWVKAPNTPDTSKKVIVRARVIDPQPFGDYARYFTSVNNGVFLPGFNSVFDDAFVNGTTYTVDVDKGVDRNAELDFEEYGFFRKGDTVTIKFSNINKATFDFWRTVEYSYQSIGNPFSTPTKIIGNISNGALGYFGGYANQFTTVTIPR</sequence>
<dbReference type="AlphaFoldDB" id="A0A562SVJ3"/>
<dbReference type="InterPro" id="IPR025345">
    <property type="entry name" value="DUF4249"/>
</dbReference>
<protein>
    <submittedName>
        <fullName evidence="1">Uncharacterized protein DUF4249</fullName>
    </submittedName>
</protein>
<dbReference type="OrthoDB" id="647456at2"/>
<evidence type="ECO:0000313" key="1">
    <source>
        <dbReference type="EMBL" id="TWI85183.1"/>
    </source>
</evidence>
<proteinExistence type="predicted"/>
<accession>A0A562SVJ3</accession>
<gene>
    <name evidence="1" type="ORF">IQ13_0340</name>
</gene>
<dbReference type="RefSeq" id="WP_144883859.1">
    <property type="nucleotide sequence ID" value="NZ_VLLE01000002.1"/>
</dbReference>
<comment type="caution">
    <text evidence="1">The sequence shown here is derived from an EMBL/GenBank/DDBJ whole genome shotgun (WGS) entry which is preliminary data.</text>
</comment>
<evidence type="ECO:0000313" key="2">
    <source>
        <dbReference type="Proteomes" id="UP000316167"/>
    </source>
</evidence>
<organism evidence="1 2">
    <name type="scientific">Lacibacter cauensis</name>
    <dbReference type="NCBI Taxonomy" id="510947"/>
    <lineage>
        <taxon>Bacteria</taxon>
        <taxon>Pseudomonadati</taxon>
        <taxon>Bacteroidota</taxon>
        <taxon>Chitinophagia</taxon>
        <taxon>Chitinophagales</taxon>
        <taxon>Chitinophagaceae</taxon>
        <taxon>Lacibacter</taxon>
    </lineage>
</organism>
<dbReference type="Pfam" id="PF14054">
    <property type="entry name" value="DUF4249"/>
    <property type="match status" value="1"/>
</dbReference>
<reference evidence="1 2" key="1">
    <citation type="journal article" date="2015" name="Stand. Genomic Sci.">
        <title>Genomic Encyclopedia of Bacterial and Archaeal Type Strains, Phase III: the genomes of soil and plant-associated and newly described type strains.</title>
        <authorList>
            <person name="Whitman W.B."/>
            <person name="Woyke T."/>
            <person name="Klenk H.P."/>
            <person name="Zhou Y."/>
            <person name="Lilburn T.G."/>
            <person name="Beck B.J."/>
            <person name="De Vos P."/>
            <person name="Vandamme P."/>
            <person name="Eisen J.A."/>
            <person name="Garrity G."/>
            <person name="Hugenholtz P."/>
            <person name="Kyrpides N.C."/>
        </authorList>
    </citation>
    <scope>NUCLEOTIDE SEQUENCE [LARGE SCALE GENOMIC DNA]</scope>
    <source>
        <strain evidence="1 2">CGMCC 1.7271</strain>
    </source>
</reference>
<dbReference type="PROSITE" id="PS51257">
    <property type="entry name" value="PROKAR_LIPOPROTEIN"/>
    <property type="match status" value="1"/>
</dbReference>
<keyword evidence="2" id="KW-1185">Reference proteome</keyword>
<name>A0A562SVJ3_9BACT</name>
<dbReference type="EMBL" id="VLLE01000002">
    <property type="protein sequence ID" value="TWI85183.1"/>
    <property type="molecule type" value="Genomic_DNA"/>
</dbReference>